<dbReference type="SUPFAM" id="SSF51735">
    <property type="entry name" value="NAD(P)-binding Rossmann-fold domains"/>
    <property type="match status" value="1"/>
</dbReference>
<comment type="catalytic activity">
    <reaction evidence="13">
        <text>a (2R,3S,4S)-leucoanthocyanidin + NADP(+) = a (2R,3R)-dihydroflavonol + NADPH + H(+)</text>
        <dbReference type="Rhea" id="RHEA:54444"/>
        <dbReference type="ChEBI" id="CHEBI:15378"/>
        <dbReference type="ChEBI" id="CHEBI:57783"/>
        <dbReference type="ChEBI" id="CHEBI:58349"/>
        <dbReference type="ChEBI" id="CHEBI:138176"/>
        <dbReference type="ChEBI" id="CHEBI:138188"/>
        <dbReference type="EC" id="1.1.1.219"/>
    </reaction>
</comment>
<evidence type="ECO:0000256" key="4">
    <source>
        <dbReference type="ARBA" id="ARBA00023241"/>
    </source>
</evidence>
<dbReference type="Gene3D" id="3.40.50.720">
    <property type="entry name" value="NAD(P)-binding Rossmann-like Domain"/>
    <property type="match status" value="1"/>
</dbReference>
<comment type="pathway">
    <text evidence="1">Pigment biosynthesis; anthocyanin biosynthesis.</text>
</comment>
<dbReference type="EC" id="1.1.1.234" evidence="7"/>
<evidence type="ECO:0000256" key="13">
    <source>
        <dbReference type="ARBA" id="ARBA00049132"/>
    </source>
</evidence>
<keyword evidence="16" id="KW-1185">Reference proteome</keyword>
<evidence type="ECO:0000256" key="9">
    <source>
        <dbReference type="ARBA" id="ARBA00039963"/>
    </source>
</evidence>
<dbReference type="InterPro" id="IPR050425">
    <property type="entry name" value="NAD(P)_dehydrat-like"/>
</dbReference>
<dbReference type="OrthoDB" id="2735536at2759"/>
<dbReference type="FunFam" id="3.40.50.720:FF:000085">
    <property type="entry name" value="Dihydroflavonol reductase"/>
    <property type="match status" value="1"/>
</dbReference>
<reference evidence="15 16" key="1">
    <citation type="submission" date="2018-04" db="EMBL/GenBank/DDBJ databases">
        <authorList>
            <person name="Vogel A."/>
        </authorList>
    </citation>
    <scope>NUCLEOTIDE SEQUENCE [LARGE SCALE GENOMIC DNA]</scope>
</reference>
<comment type="function">
    <text evidence="6">Bifunctional enzyme involved in flavonoid metabolism.</text>
</comment>
<keyword evidence="3" id="KW-0560">Oxidoreductase</keyword>
<protein>
    <recommendedName>
        <fullName evidence="9">Dihydroflavonol 4-reductase</fullName>
        <ecNumber evidence="8">1.1.1.219</ecNumber>
        <ecNumber evidence="7">1.1.1.234</ecNumber>
    </recommendedName>
    <alternativeName>
        <fullName evidence="11">Dihydrokaempferol 4-reductase</fullName>
    </alternativeName>
    <alternativeName>
        <fullName evidence="10">Flavanone 4-reductase</fullName>
    </alternativeName>
</protein>
<evidence type="ECO:0000256" key="12">
    <source>
        <dbReference type="ARBA" id="ARBA00048870"/>
    </source>
</evidence>
<organism evidence="15 16">
    <name type="scientific">Cuscuta campestris</name>
    <dbReference type="NCBI Taxonomy" id="132261"/>
    <lineage>
        <taxon>Eukaryota</taxon>
        <taxon>Viridiplantae</taxon>
        <taxon>Streptophyta</taxon>
        <taxon>Embryophyta</taxon>
        <taxon>Tracheophyta</taxon>
        <taxon>Spermatophyta</taxon>
        <taxon>Magnoliopsida</taxon>
        <taxon>eudicotyledons</taxon>
        <taxon>Gunneridae</taxon>
        <taxon>Pentapetalae</taxon>
        <taxon>asterids</taxon>
        <taxon>lamiids</taxon>
        <taxon>Solanales</taxon>
        <taxon>Convolvulaceae</taxon>
        <taxon>Cuscuteae</taxon>
        <taxon>Cuscuta</taxon>
        <taxon>Cuscuta subgen. Grammica</taxon>
        <taxon>Cuscuta sect. Cleistogrammica</taxon>
    </lineage>
</organism>
<evidence type="ECO:0000256" key="5">
    <source>
        <dbReference type="ARBA" id="ARBA00023445"/>
    </source>
</evidence>
<evidence type="ECO:0000256" key="7">
    <source>
        <dbReference type="ARBA" id="ARBA00039055"/>
    </source>
</evidence>
<dbReference type="EC" id="1.1.1.219" evidence="8"/>
<dbReference type="PANTHER" id="PTHR10366">
    <property type="entry name" value="NAD DEPENDENT EPIMERASE/DEHYDRATASE"/>
    <property type="match status" value="1"/>
</dbReference>
<dbReference type="AlphaFoldDB" id="A0A484K282"/>
<keyword evidence="2" id="KW-0521">NADP</keyword>
<proteinExistence type="inferred from homology"/>
<evidence type="ECO:0000256" key="8">
    <source>
        <dbReference type="ARBA" id="ARBA00039057"/>
    </source>
</evidence>
<keyword evidence="4" id="KW-0284">Flavonoid biosynthesis</keyword>
<evidence type="ECO:0000256" key="10">
    <source>
        <dbReference type="ARBA" id="ARBA00042087"/>
    </source>
</evidence>
<dbReference type="GO" id="GO:0047890">
    <property type="term" value="F:flavanone 4-reductase activity"/>
    <property type="evidence" value="ECO:0007669"/>
    <property type="project" value="UniProtKB-EC"/>
</dbReference>
<evidence type="ECO:0000256" key="11">
    <source>
        <dbReference type="ARBA" id="ARBA00042831"/>
    </source>
</evidence>
<dbReference type="PANTHER" id="PTHR10366:SF503">
    <property type="entry name" value="TETRAKETIDE ALPHA-PYRONE REDUCTASE 2"/>
    <property type="match status" value="1"/>
</dbReference>
<evidence type="ECO:0000313" key="16">
    <source>
        <dbReference type="Proteomes" id="UP000595140"/>
    </source>
</evidence>
<dbReference type="EMBL" id="OOIL02000038">
    <property type="protein sequence ID" value="VFQ59560.1"/>
    <property type="molecule type" value="Genomic_DNA"/>
</dbReference>
<comment type="catalytic activity">
    <reaction evidence="12">
        <text>(2S)-flavan-4-ol + NADP(+) = (2S)-flavanone + NADPH + H(+)</text>
        <dbReference type="Rhea" id="RHEA:11228"/>
        <dbReference type="ChEBI" id="CHEBI:15378"/>
        <dbReference type="ChEBI" id="CHEBI:15605"/>
        <dbReference type="ChEBI" id="CHEBI:15606"/>
        <dbReference type="ChEBI" id="CHEBI:57783"/>
        <dbReference type="ChEBI" id="CHEBI:58349"/>
        <dbReference type="EC" id="1.1.1.234"/>
    </reaction>
</comment>
<gene>
    <name evidence="15" type="ORF">CCAM_LOCUS1336</name>
</gene>
<evidence type="ECO:0000259" key="14">
    <source>
        <dbReference type="Pfam" id="PF01370"/>
    </source>
</evidence>
<accession>A0A484K282</accession>
<dbReference type="InterPro" id="IPR001509">
    <property type="entry name" value="Epimerase_deHydtase"/>
</dbReference>
<dbReference type="InterPro" id="IPR036291">
    <property type="entry name" value="NAD(P)-bd_dom_sf"/>
</dbReference>
<dbReference type="GO" id="GO:0009813">
    <property type="term" value="P:flavonoid biosynthetic process"/>
    <property type="evidence" value="ECO:0007669"/>
    <property type="project" value="UniProtKB-KW"/>
</dbReference>
<feature type="domain" description="NAD-dependent epimerase/dehydratase" evidence="14">
    <location>
        <begin position="16"/>
        <end position="258"/>
    </location>
</feature>
<evidence type="ECO:0000256" key="6">
    <source>
        <dbReference type="ARBA" id="ARBA00037100"/>
    </source>
</evidence>
<dbReference type="Proteomes" id="UP000595140">
    <property type="component" value="Unassembled WGS sequence"/>
</dbReference>
<evidence type="ECO:0000313" key="15">
    <source>
        <dbReference type="EMBL" id="VFQ59560.1"/>
    </source>
</evidence>
<evidence type="ECO:0000256" key="2">
    <source>
        <dbReference type="ARBA" id="ARBA00022857"/>
    </source>
</evidence>
<evidence type="ECO:0000256" key="3">
    <source>
        <dbReference type="ARBA" id="ARBA00023002"/>
    </source>
</evidence>
<dbReference type="Pfam" id="PF01370">
    <property type="entry name" value="Epimerase"/>
    <property type="match status" value="1"/>
</dbReference>
<dbReference type="CDD" id="cd08958">
    <property type="entry name" value="FR_SDR_e"/>
    <property type="match status" value="1"/>
</dbReference>
<dbReference type="GO" id="GO:0045552">
    <property type="term" value="F:dihydroflavanol 4-reductase activity"/>
    <property type="evidence" value="ECO:0007669"/>
    <property type="project" value="UniProtKB-EC"/>
</dbReference>
<comment type="similarity">
    <text evidence="5">Belongs to the NAD(P)-dependent epimerase/dehydratase family. Dihydroflavonol-4-reductase subfamily.</text>
</comment>
<evidence type="ECO:0000256" key="1">
    <source>
        <dbReference type="ARBA" id="ARBA00004935"/>
    </source>
</evidence>
<name>A0A484K282_9ASTE</name>
<sequence>MEMEEGRDEERAAEYCVTGGTGLVGANLVKALLDKGYRVRTTVRDPENAEKVGFLWDLNERASREGRLKIVKADLMEEGSFDDAVEGVDGVFHTASPVLVPKDRDIRETLIDPCVKGTLNVLRSCRRAAVKRVVLTSSCSSIRYRHDATRVSPLNESHWTDLDYCKRYNLWYPYAKTVAEQEAWKWAGEESGATELVVVNPSFVVGPLLTPRPTSTLRLLLGIVKGMVGEYPNKTVGFVHVDDAVRAHLVAMETPRASGCRLICSTTVAHFSQIIHMLRAKYPSYPYESKCSNEEGDDGPHSLDCTKIMELGFSPPFISLPQMLDDFILSFRQKGFLSDPLMDI</sequence>